<protein>
    <submittedName>
        <fullName evidence="1">Uncharacterized protein</fullName>
    </submittedName>
</protein>
<evidence type="ECO:0000313" key="2">
    <source>
        <dbReference type="Proteomes" id="UP001224477"/>
    </source>
</evidence>
<sequence>MAYDLAWFWKVDPEQMLARPLDTLRESLEHAQRINAMQQVQ</sequence>
<dbReference type="RefSeq" id="WP_010170085.1">
    <property type="nucleotide sequence ID" value="NZ_CP012400.2"/>
</dbReference>
<comment type="caution">
    <text evidence="1">The sequence shown here is derived from an EMBL/GenBank/DDBJ whole genome shotgun (WGS) entry which is preliminary data.</text>
</comment>
<organism evidence="1 2">
    <name type="scientific">Pseudomonas yamanorum</name>
    <dbReference type="NCBI Taxonomy" id="515393"/>
    <lineage>
        <taxon>Bacteria</taxon>
        <taxon>Pseudomonadati</taxon>
        <taxon>Pseudomonadota</taxon>
        <taxon>Gammaproteobacteria</taxon>
        <taxon>Pseudomonadales</taxon>
        <taxon>Pseudomonadaceae</taxon>
        <taxon>Pseudomonas</taxon>
    </lineage>
</organism>
<evidence type="ECO:0000313" key="1">
    <source>
        <dbReference type="EMBL" id="MDR0192255.1"/>
    </source>
</evidence>
<keyword evidence="2" id="KW-1185">Reference proteome</keyword>
<dbReference type="GeneID" id="93517130"/>
<accession>A0ABU1CY95</accession>
<name>A0ABU1CY95_9PSED</name>
<reference evidence="1 2" key="1">
    <citation type="journal article" date="2023" name="Microbiol. Resour. Announc.">
        <title>Whole-genome sequence of Pseudomonas yamanorum OLsAu1 isolated from the edible ectomycorrhizal mushroom Lactarius sp. section Deliciosi.</title>
        <authorList>
            <person name="Ramirez-Mendoza R."/>
            <person name="Angeles-Argaiz R.E."/>
            <person name="Hernandez-Oaxaca D."/>
            <person name="Aguirre-Beltran L."/>
            <person name="Almaraz-Suarez J."/>
            <person name="Perez-Moreno J."/>
        </authorList>
    </citation>
    <scope>NUCLEOTIDE SEQUENCE [LARGE SCALE GENOMIC DNA]</scope>
    <source>
        <strain evidence="1 2">OLsAu1</strain>
    </source>
</reference>
<dbReference type="EMBL" id="JAVGXC010000035">
    <property type="protein sequence ID" value="MDR0192255.1"/>
    <property type="molecule type" value="Genomic_DNA"/>
</dbReference>
<proteinExistence type="predicted"/>
<gene>
    <name evidence="1" type="ORF">RCO22_25225</name>
</gene>
<dbReference type="Proteomes" id="UP001224477">
    <property type="component" value="Unassembled WGS sequence"/>
</dbReference>